<evidence type="ECO:0000256" key="2">
    <source>
        <dbReference type="SAM" id="Phobius"/>
    </source>
</evidence>
<keyword evidence="2" id="KW-0812">Transmembrane</keyword>
<dbReference type="SUPFAM" id="SSF54211">
    <property type="entry name" value="Ribosomal protein S5 domain 2-like"/>
    <property type="match status" value="1"/>
</dbReference>
<dbReference type="GO" id="GO:0004176">
    <property type="term" value="F:ATP-dependent peptidase activity"/>
    <property type="evidence" value="ECO:0007669"/>
    <property type="project" value="UniProtKB-UniRule"/>
</dbReference>
<dbReference type="SUPFAM" id="SSF50156">
    <property type="entry name" value="PDZ domain-like"/>
    <property type="match status" value="1"/>
</dbReference>
<dbReference type="GO" id="GO:0005524">
    <property type="term" value="F:ATP binding"/>
    <property type="evidence" value="ECO:0007669"/>
    <property type="project" value="InterPro"/>
</dbReference>
<gene>
    <name evidence="4" type="ORF">FBY41_2320</name>
</gene>
<dbReference type="Pfam" id="PF05362">
    <property type="entry name" value="Lon_C"/>
    <property type="match status" value="1"/>
</dbReference>
<dbReference type="PROSITE" id="PS51786">
    <property type="entry name" value="LON_PROTEOLYTIC"/>
    <property type="match status" value="1"/>
</dbReference>
<dbReference type="EMBL" id="VFPM01000002">
    <property type="protein sequence ID" value="TQM62290.1"/>
    <property type="molecule type" value="Genomic_DNA"/>
</dbReference>
<keyword evidence="2" id="KW-0472">Membrane</keyword>
<reference evidence="4 5" key="1">
    <citation type="submission" date="2019-06" db="EMBL/GenBank/DDBJ databases">
        <title>Genome sequencing of plant associated microbes to promote plant fitness in Sorghum bicolor and Oryza sativa.</title>
        <authorList>
            <person name="Coleman-Derr D."/>
        </authorList>
    </citation>
    <scope>NUCLEOTIDE SEQUENCE [LARGE SCALE GENOMIC DNA]</scope>
    <source>
        <strain evidence="4 5">KV-663</strain>
    </source>
</reference>
<dbReference type="GO" id="GO:0030163">
    <property type="term" value="P:protein catabolic process"/>
    <property type="evidence" value="ECO:0007669"/>
    <property type="project" value="InterPro"/>
</dbReference>
<evidence type="ECO:0000313" key="4">
    <source>
        <dbReference type="EMBL" id="TQM62290.1"/>
    </source>
</evidence>
<proteinExistence type="inferred from homology"/>
<dbReference type="InterPro" id="IPR020568">
    <property type="entry name" value="Ribosomal_Su5_D2-typ_SF"/>
</dbReference>
<comment type="similarity">
    <text evidence="1">Belongs to the peptidase S16 family.</text>
</comment>
<dbReference type="GO" id="GO:0004252">
    <property type="term" value="F:serine-type endopeptidase activity"/>
    <property type="evidence" value="ECO:0007669"/>
    <property type="project" value="UniProtKB-UniRule"/>
</dbReference>
<name>A0A543HVH2_9MICO</name>
<evidence type="ECO:0000259" key="3">
    <source>
        <dbReference type="PROSITE" id="PS51786"/>
    </source>
</evidence>
<feature type="active site" evidence="1">
    <location>
        <position position="275"/>
    </location>
</feature>
<dbReference type="PANTHER" id="PTHR10046">
    <property type="entry name" value="ATP DEPENDENT LON PROTEASE FAMILY MEMBER"/>
    <property type="match status" value="1"/>
</dbReference>
<dbReference type="InterPro" id="IPR036034">
    <property type="entry name" value="PDZ_sf"/>
</dbReference>
<keyword evidence="5" id="KW-1185">Reference proteome</keyword>
<dbReference type="Pfam" id="PF13180">
    <property type="entry name" value="PDZ_2"/>
    <property type="match status" value="1"/>
</dbReference>
<dbReference type="OrthoDB" id="2356897at2"/>
<feature type="domain" description="Lon proteolytic" evidence="3">
    <location>
        <begin position="267"/>
        <end position="368"/>
    </location>
</feature>
<evidence type="ECO:0000256" key="1">
    <source>
        <dbReference type="PROSITE-ProRule" id="PRU01122"/>
    </source>
</evidence>
<dbReference type="RefSeq" id="WP_141844404.1">
    <property type="nucleotide sequence ID" value="NZ_VFPM01000002.1"/>
</dbReference>
<keyword evidence="2" id="KW-1133">Transmembrane helix</keyword>
<protein>
    <recommendedName>
        <fullName evidence="1">endopeptidase La</fullName>
        <ecNumber evidence="1">3.4.21.53</ecNumber>
    </recommendedName>
</protein>
<dbReference type="Proteomes" id="UP000316747">
    <property type="component" value="Unassembled WGS sequence"/>
</dbReference>
<dbReference type="InterPro" id="IPR001478">
    <property type="entry name" value="PDZ"/>
</dbReference>
<dbReference type="InterPro" id="IPR027065">
    <property type="entry name" value="Lon_Prtase"/>
</dbReference>
<feature type="transmembrane region" description="Helical" evidence="2">
    <location>
        <begin position="38"/>
        <end position="60"/>
    </location>
</feature>
<dbReference type="AlphaFoldDB" id="A0A543HVH2"/>
<sequence length="379" mass="39293">MKTIRRVPPEGTEQAYAAWDDSDDGSTGRGRLTVGNKVTLGLFFAFLVLMVAGSLIKLPYAVMSPGPTVNTLGDSPGTTKPIITVSGLPTYPTDGSLKFTTVRVEGGPGYPVDVWDVLQAWVDPSRDVFPVDEIFDPQVSQEQVAEENAVQMEGSQEEATAVALRGLGKDVPTHVAVASLAPTSKAKGLLQPKDRFVKVGSTDITTAESVRAALQQVKPGEKVTVTVERDGKDVTVDVPTIEGQGGRTALGVILGLTHDFPAKVAIDAGSVGGPSAGLMFALGIYDKLTPGALTGNHQVAGTGTIDDGGNVGPIGGIKQKLAGARAGGAEYFLAPAENCNEVVGNIPDGLEVFKVGTFDEGRTAVEAIAKGRTGSLPRC</sequence>
<dbReference type="EC" id="3.4.21.53" evidence="1"/>
<dbReference type="Gene3D" id="3.30.230.10">
    <property type="match status" value="1"/>
</dbReference>
<comment type="caution">
    <text evidence="4">The sequence shown here is derived from an EMBL/GenBank/DDBJ whole genome shotgun (WGS) entry which is preliminary data.</text>
</comment>
<comment type="catalytic activity">
    <reaction evidence="1">
        <text>Hydrolysis of proteins in presence of ATP.</text>
        <dbReference type="EC" id="3.4.21.53"/>
    </reaction>
</comment>
<dbReference type="PRINTS" id="PR00830">
    <property type="entry name" value="ENDOLAPTASE"/>
</dbReference>
<dbReference type="GO" id="GO:0006508">
    <property type="term" value="P:proteolysis"/>
    <property type="evidence" value="ECO:0007669"/>
    <property type="project" value="UniProtKB-KW"/>
</dbReference>
<keyword evidence="1" id="KW-0720">Serine protease</keyword>
<evidence type="ECO:0000313" key="5">
    <source>
        <dbReference type="Proteomes" id="UP000316747"/>
    </source>
</evidence>
<dbReference type="InterPro" id="IPR014721">
    <property type="entry name" value="Ribsml_uS5_D2-typ_fold_subgr"/>
</dbReference>
<dbReference type="InterPro" id="IPR008269">
    <property type="entry name" value="Lon_proteolytic"/>
</dbReference>
<feature type="active site" evidence="1">
    <location>
        <position position="320"/>
    </location>
</feature>
<keyword evidence="1" id="KW-0378">Hydrolase</keyword>
<keyword evidence="1" id="KW-0645">Protease</keyword>
<organism evidence="4 5">
    <name type="scientific">Humibacillus xanthopallidus</name>
    <dbReference type="NCBI Taxonomy" id="412689"/>
    <lineage>
        <taxon>Bacteria</taxon>
        <taxon>Bacillati</taxon>
        <taxon>Actinomycetota</taxon>
        <taxon>Actinomycetes</taxon>
        <taxon>Micrococcales</taxon>
        <taxon>Intrasporangiaceae</taxon>
        <taxon>Humibacillus</taxon>
    </lineage>
</organism>
<accession>A0A543HVH2</accession>